<accession>A0A1W1BMC8</accession>
<evidence type="ECO:0000256" key="5">
    <source>
        <dbReference type="ARBA" id="ARBA00022801"/>
    </source>
</evidence>
<dbReference type="Pfam" id="PF01934">
    <property type="entry name" value="HepT-like"/>
    <property type="match status" value="1"/>
</dbReference>
<evidence type="ECO:0000256" key="4">
    <source>
        <dbReference type="ARBA" id="ARBA00022741"/>
    </source>
</evidence>
<evidence type="ECO:0000256" key="1">
    <source>
        <dbReference type="ARBA" id="ARBA00022553"/>
    </source>
</evidence>
<evidence type="ECO:0000256" key="3">
    <source>
        <dbReference type="ARBA" id="ARBA00022722"/>
    </source>
</evidence>
<name>A0A1W1BMC8_9ZZZZ</name>
<reference evidence="6" key="1">
    <citation type="submission" date="2016-10" db="EMBL/GenBank/DDBJ databases">
        <authorList>
            <person name="de Groot N.N."/>
        </authorList>
    </citation>
    <scope>NUCLEOTIDE SEQUENCE</scope>
</reference>
<dbReference type="EMBL" id="FPHL01000007">
    <property type="protein sequence ID" value="SFV54642.1"/>
    <property type="molecule type" value="Genomic_DNA"/>
</dbReference>
<dbReference type="GO" id="GO:0016787">
    <property type="term" value="F:hydrolase activity"/>
    <property type="evidence" value="ECO:0007669"/>
    <property type="project" value="UniProtKB-KW"/>
</dbReference>
<gene>
    <name evidence="6" type="ORF">MNB_SV-10-1300</name>
</gene>
<dbReference type="AlphaFoldDB" id="A0A1W1BMC8"/>
<dbReference type="GO" id="GO:0110001">
    <property type="term" value="C:toxin-antitoxin complex"/>
    <property type="evidence" value="ECO:0007669"/>
    <property type="project" value="InterPro"/>
</dbReference>
<keyword evidence="2" id="KW-1277">Toxin-antitoxin system</keyword>
<dbReference type="GO" id="GO:0004540">
    <property type="term" value="F:RNA nuclease activity"/>
    <property type="evidence" value="ECO:0007669"/>
    <property type="project" value="InterPro"/>
</dbReference>
<dbReference type="PANTHER" id="PTHR34139">
    <property type="entry name" value="UPF0331 PROTEIN MJ0127"/>
    <property type="match status" value="1"/>
</dbReference>
<dbReference type="PANTHER" id="PTHR34139:SF1">
    <property type="entry name" value="RNASE MJ1380-RELATED"/>
    <property type="match status" value="1"/>
</dbReference>
<sequence>MIEKIEFIVKRHGDVVSALEDTEGQLALLMAISQIGETLNKTEQKVITDLGLEVEQKGAYETRNFIVHDYDGVDLYLIEKVITEYFPAMKTKLERFAS</sequence>
<dbReference type="GO" id="GO:0000166">
    <property type="term" value="F:nucleotide binding"/>
    <property type="evidence" value="ECO:0007669"/>
    <property type="project" value="UniProtKB-KW"/>
</dbReference>
<keyword evidence="4" id="KW-0547">Nucleotide-binding</keyword>
<keyword evidence="5" id="KW-0378">Hydrolase</keyword>
<dbReference type="InterPro" id="IPR051813">
    <property type="entry name" value="HepT_RNase_toxin"/>
</dbReference>
<evidence type="ECO:0000256" key="2">
    <source>
        <dbReference type="ARBA" id="ARBA00022649"/>
    </source>
</evidence>
<keyword evidence="1" id="KW-0597">Phosphoprotein</keyword>
<dbReference type="InterPro" id="IPR008201">
    <property type="entry name" value="HepT-like"/>
</dbReference>
<organism evidence="6">
    <name type="scientific">hydrothermal vent metagenome</name>
    <dbReference type="NCBI Taxonomy" id="652676"/>
    <lineage>
        <taxon>unclassified sequences</taxon>
        <taxon>metagenomes</taxon>
        <taxon>ecological metagenomes</taxon>
    </lineage>
</organism>
<evidence type="ECO:0008006" key="7">
    <source>
        <dbReference type="Google" id="ProtNLM"/>
    </source>
</evidence>
<protein>
    <recommendedName>
        <fullName evidence="7">DUF86 domain-containing protein</fullName>
    </recommendedName>
</protein>
<evidence type="ECO:0000313" key="6">
    <source>
        <dbReference type="EMBL" id="SFV54642.1"/>
    </source>
</evidence>
<keyword evidence="3" id="KW-0540">Nuclease</keyword>
<proteinExistence type="predicted"/>